<evidence type="ECO:0000256" key="10">
    <source>
        <dbReference type="HAMAP-Rule" id="MF_00255"/>
    </source>
</evidence>
<dbReference type="InterPro" id="IPR008909">
    <property type="entry name" value="DALR_anticod-bd"/>
</dbReference>
<dbReference type="GO" id="GO:0005829">
    <property type="term" value="C:cytosol"/>
    <property type="evidence" value="ECO:0007669"/>
    <property type="project" value="TreeGrafter"/>
</dbReference>
<dbReference type="KEGG" id="cgo:Corgl_0874"/>
<evidence type="ECO:0000256" key="8">
    <source>
        <dbReference type="ARBA" id="ARBA00023146"/>
    </source>
</evidence>
<evidence type="ECO:0000256" key="2">
    <source>
        <dbReference type="ARBA" id="ARBA00008226"/>
    </source>
</evidence>
<evidence type="ECO:0000256" key="1">
    <source>
        <dbReference type="ARBA" id="ARBA00004496"/>
    </source>
</evidence>
<accession>F2N9F8</accession>
<dbReference type="AlphaFoldDB" id="F2N9F8"/>
<comment type="subcellular location">
    <subcellularLocation>
        <location evidence="1 10">Cytoplasm</location>
    </subcellularLocation>
</comment>
<dbReference type="PRINTS" id="PR01045">
    <property type="entry name" value="TRNASYNTHGB"/>
</dbReference>
<evidence type="ECO:0000313" key="12">
    <source>
        <dbReference type="EMBL" id="AEB06987.1"/>
    </source>
</evidence>
<dbReference type="EMBL" id="CP002628">
    <property type="protein sequence ID" value="AEB06987.1"/>
    <property type="molecule type" value="Genomic_DNA"/>
</dbReference>
<gene>
    <name evidence="10" type="primary">glyS</name>
    <name evidence="12" type="ordered locus">Corgl_0874</name>
</gene>
<dbReference type="GO" id="GO:0004814">
    <property type="term" value="F:arginine-tRNA ligase activity"/>
    <property type="evidence" value="ECO:0007669"/>
    <property type="project" value="InterPro"/>
</dbReference>
<feature type="domain" description="DALR anticodon binding" evidence="11">
    <location>
        <begin position="587"/>
        <end position="681"/>
    </location>
</feature>
<evidence type="ECO:0000256" key="5">
    <source>
        <dbReference type="ARBA" id="ARBA00022741"/>
    </source>
</evidence>
<dbReference type="RefSeq" id="WP_013708730.1">
    <property type="nucleotide sequence ID" value="NC_015389.1"/>
</dbReference>
<organism evidence="12 13">
    <name type="scientific">Coriobacterium glomerans (strain ATCC 49209 / DSM 20642 / JCM 10262 / PW2)</name>
    <dbReference type="NCBI Taxonomy" id="700015"/>
    <lineage>
        <taxon>Bacteria</taxon>
        <taxon>Bacillati</taxon>
        <taxon>Actinomycetota</taxon>
        <taxon>Coriobacteriia</taxon>
        <taxon>Coriobacteriales</taxon>
        <taxon>Coriobacteriaceae</taxon>
        <taxon>Coriobacterium</taxon>
    </lineage>
</organism>
<dbReference type="Pfam" id="PF05746">
    <property type="entry name" value="DALR_1"/>
    <property type="match status" value="1"/>
</dbReference>
<dbReference type="PANTHER" id="PTHR30075:SF2">
    <property type="entry name" value="GLYCINE--TRNA LIGASE, CHLOROPLASTIC_MITOCHONDRIAL 2"/>
    <property type="match status" value="1"/>
</dbReference>
<comment type="catalytic activity">
    <reaction evidence="9 10">
        <text>tRNA(Gly) + glycine + ATP = glycyl-tRNA(Gly) + AMP + diphosphate</text>
        <dbReference type="Rhea" id="RHEA:16013"/>
        <dbReference type="Rhea" id="RHEA-COMP:9664"/>
        <dbReference type="Rhea" id="RHEA-COMP:9683"/>
        <dbReference type="ChEBI" id="CHEBI:30616"/>
        <dbReference type="ChEBI" id="CHEBI:33019"/>
        <dbReference type="ChEBI" id="CHEBI:57305"/>
        <dbReference type="ChEBI" id="CHEBI:78442"/>
        <dbReference type="ChEBI" id="CHEBI:78522"/>
        <dbReference type="ChEBI" id="CHEBI:456215"/>
        <dbReference type="EC" id="6.1.1.14"/>
    </reaction>
</comment>
<name>F2N9F8_CORGP</name>
<evidence type="ECO:0000313" key="13">
    <source>
        <dbReference type="Proteomes" id="UP000006851"/>
    </source>
</evidence>
<proteinExistence type="inferred from homology"/>
<evidence type="ECO:0000256" key="6">
    <source>
        <dbReference type="ARBA" id="ARBA00022840"/>
    </source>
</evidence>
<dbReference type="GO" id="GO:0004820">
    <property type="term" value="F:glycine-tRNA ligase activity"/>
    <property type="evidence" value="ECO:0007669"/>
    <property type="project" value="UniProtKB-UniRule"/>
</dbReference>
<keyword evidence="6 10" id="KW-0067">ATP-binding</keyword>
<evidence type="ECO:0000256" key="7">
    <source>
        <dbReference type="ARBA" id="ARBA00022917"/>
    </source>
</evidence>
<evidence type="ECO:0000259" key="11">
    <source>
        <dbReference type="Pfam" id="PF05746"/>
    </source>
</evidence>
<dbReference type="InterPro" id="IPR015944">
    <property type="entry name" value="Gly-tRNA-synth_bsu"/>
</dbReference>
<dbReference type="GO" id="GO:0006426">
    <property type="term" value="P:glycyl-tRNA aminoacylation"/>
    <property type="evidence" value="ECO:0007669"/>
    <property type="project" value="UniProtKB-UniRule"/>
</dbReference>
<dbReference type="STRING" id="700015.Corgl_0874"/>
<dbReference type="OrthoDB" id="9775440at2"/>
<dbReference type="EC" id="6.1.1.14" evidence="10"/>
<dbReference type="Pfam" id="PF02092">
    <property type="entry name" value="tRNA_synt_2f"/>
    <property type="match status" value="1"/>
</dbReference>
<dbReference type="GO" id="GO:0006420">
    <property type="term" value="P:arginyl-tRNA aminoacylation"/>
    <property type="evidence" value="ECO:0007669"/>
    <property type="project" value="InterPro"/>
</dbReference>
<keyword evidence="13" id="KW-1185">Reference proteome</keyword>
<dbReference type="Proteomes" id="UP000006851">
    <property type="component" value="Chromosome"/>
</dbReference>
<dbReference type="HOGENOM" id="CLU_007220_2_2_11"/>
<sequence>MTGRDYLIELGCEELPAHPLYRACAQFGDLIERGLADAGLAHGPVRTLCAPRRMAVIVADVAAATEEVCQSLRGPAAAIAFDSTGAPTKAAEGFARGRNARTADLVVRDDGGRDYVFLDVWCPPRSARDILADAVPSAIARVSWPRSQRWGRRPERFARPIRWLVSLLGDTVVPFSFAGVEAGRRTRGLRVLGVEPELSCADAYERTLEDAGVIVDARRRRDIIERGVHEIERDLGARADMPRKVFEEVVNLVEYPRVLRGSFDEAFLDVPHEIICDSMLSNQRYFPLYDEHGRLTRNFVLVANTPLSAEREIIAGNERVVRARLFDAKFFYDEDLDVPLETLRARLERVGFQKRLGSLLQKSDRIERLAARIAQRAGFDAQRTADTCRAARFAKADLVSAAVVEFTSQQGVMGGYYARAAGEPEEVAVAIRDHYRPRFAGDALPETVIGAAVAIADKLDTIAGIFAADEAPTGSSDPYALRRAAIGIIAIARDTLPIDLAPLIEEALRGYAEQGVEFDFDAVEAAIRSFIANRLVGVVREEGAAPDTARAVASVGVISPADFIDRCLALDEAREHDRDTFEDLAVAYARASHIADPSLGIECDRALMGTAEIELLLAVDDERAVVSRALRDRDYARSFSALAALRVPVDRFFEEVLVMDEDRSLRENRLKLLNRFVAVFSDVADIGELARKRQAARP</sequence>
<keyword evidence="7 10" id="KW-0648">Protein biosynthesis</keyword>
<evidence type="ECO:0000256" key="9">
    <source>
        <dbReference type="ARBA" id="ARBA00047937"/>
    </source>
</evidence>
<dbReference type="NCBIfam" id="TIGR00211">
    <property type="entry name" value="glyS"/>
    <property type="match status" value="1"/>
</dbReference>
<dbReference type="InterPro" id="IPR006194">
    <property type="entry name" value="Gly-tRNA-synth_heterodimer"/>
</dbReference>
<dbReference type="GO" id="GO:0005524">
    <property type="term" value="F:ATP binding"/>
    <property type="evidence" value="ECO:0007669"/>
    <property type="project" value="UniProtKB-UniRule"/>
</dbReference>
<keyword evidence="4 10" id="KW-0436">Ligase</keyword>
<reference evidence="13" key="1">
    <citation type="journal article" date="2013" name="Stand. Genomic Sci.">
        <title>Complete genome sequence of Coriobacterium glomerans type strain (PW2(T)) from the midgut of Pyrrhocoris apterus L. (red soldier bug).</title>
        <authorList>
            <person name="Stackebrandt E."/>
            <person name="Zeytun A."/>
            <person name="Lapidus A."/>
            <person name="Nolan M."/>
            <person name="Lucas S."/>
            <person name="Hammon N."/>
            <person name="Deshpande S."/>
            <person name="Cheng J.F."/>
            <person name="Tapia R."/>
            <person name="Goodwin L.A."/>
            <person name="Pitluck S."/>
            <person name="Liolios K."/>
            <person name="Pagani I."/>
            <person name="Ivanova N."/>
            <person name="Mavromatis K."/>
            <person name="Mikhailova N."/>
            <person name="Huntemann M."/>
            <person name="Pati A."/>
            <person name="Chen A."/>
            <person name="Palaniappan K."/>
            <person name="Chang Y.J."/>
            <person name="Land M."/>
            <person name="Hauser L."/>
            <person name="Rohde M."/>
            <person name="Pukall R."/>
            <person name="Goker M."/>
            <person name="Detter J.C."/>
            <person name="Woyke T."/>
            <person name="Bristow J."/>
            <person name="Eisen J.A."/>
            <person name="Markowitz V."/>
            <person name="Hugenholtz P."/>
            <person name="Kyrpides N.C."/>
            <person name="Klenk H.P."/>
        </authorList>
    </citation>
    <scope>NUCLEOTIDE SEQUENCE</scope>
    <source>
        <strain evidence="13">ATCC 49209 / DSM 20642 / JCM 10262 / PW2</strain>
    </source>
</reference>
<dbReference type="SUPFAM" id="SSF109604">
    <property type="entry name" value="HD-domain/PDEase-like"/>
    <property type="match status" value="1"/>
</dbReference>
<comment type="similarity">
    <text evidence="2 10">Belongs to the class-II aminoacyl-tRNA synthetase family.</text>
</comment>
<evidence type="ECO:0000256" key="4">
    <source>
        <dbReference type="ARBA" id="ARBA00022598"/>
    </source>
</evidence>
<keyword evidence="5 10" id="KW-0547">Nucleotide-binding</keyword>
<keyword evidence="8 10" id="KW-0030">Aminoacyl-tRNA synthetase</keyword>
<dbReference type="HAMAP" id="MF_00255">
    <property type="entry name" value="Gly_tRNA_synth_beta"/>
    <property type="match status" value="1"/>
</dbReference>
<keyword evidence="3 10" id="KW-0963">Cytoplasm</keyword>
<dbReference type="PROSITE" id="PS50861">
    <property type="entry name" value="AA_TRNA_LIGASE_II_GLYAB"/>
    <property type="match status" value="1"/>
</dbReference>
<protein>
    <recommendedName>
        <fullName evidence="10">Glycine--tRNA ligase beta subunit</fullName>
        <ecNumber evidence="10">6.1.1.14</ecNumber>
    </recommendedName>
    <alternativeName>
        <fullName evidence="10">Glycyl-tRNA synthetase beta subunit</fullName>
        <shortName evidence="10">GlyRS</shortName>
    </alternativeName>
</protein>
<dbReference type="PANTHER" id="PTHR30075">
    <property type="entry name" value="GLYCYL-TRNA SYNTHETASE"/>
    <property type="match status" value="1"/>
</dbReference>
<evidence type="ECO:0000256" key="3">
    <source>
        <dbReference type="ARBA" id="ARBA00022490"/>
    </source>
</evidence>
<comment type="subunit">
    <text evidence="10">Tetramer of two alpha and two beta subunits.</text>
</comment>
<dbReference type="eggNOG" id="COG0751">
    <property type="taxonomic scope" value="Bacteria"/>
</dbReference>